<accession>A0A2M6WPA8</accession>
<proteinExistence type="predicted"/>
<evidence type="ECO:0000313" key="1">
    <source>
        <dbReference type="EMBL" id="PIT94576.1"/>
    </source>
</evidence>
<protein>
    <submittedName>
        <fullName evidence="1">Uncharacterized protein</fullName>
    </submittedName>
</protein>
<dbReference type="Proteomes" id="UP000228900">
    <property type="component" value="Unassembled WGS sequence"/>
</dbReference>
<evidence type="ECO:0000313" key="2">
    <source>
        <dbReference type="Proteomes" id="UP000228900"/>
    </source>
</evidence>
<gene>
    <name evidence="1" type="ORF">COT98_02875</name>
</gene>
<dbReference type="EMBL" id="PFAQ01000042">
    <property type="protein sequence ID" value="PIT94576.1"/>
    <property type="molecule type" value="Genomic_DNA"/>
</dbReference>
<organism evidence="1 2">
    <name type="scientific">Candidatus Falkowbacteria bacterium CG10_big_fil_rev_8_21_14_0_10_39_9</name>
    <dbReference type="NCBI Taxonomy" id="1974566"/>
    <lineage>
        <taxon>Bacteria</taxon>
        <taxon>Candidatus Falkowiibacteriota</taxon>
    </lineage>
</organism>
<reference evidence="2" key="1">
    <citation type="submission" date="2017-09" db="EMBL/GenBank/DDBJ databases">
        <title>Depth-based differentiation of microbial function through sediment-hosted aquifers and enrichment of novel symbionts in the deep terrestrial subsurface.</title>
        <authorList>
            <person name="Probst A.J."/>
            <person name="Ladd B."/>
            <person name="Jarett J.K."/>
            <person name="Geller-Mcgrath D.E."/>
            <person name="Sieber C.M.K."/>
            <person name="Emerson J.B."/>
            <person name="Anantharaman K."/>
            <person name="Thomas B.C."/>
            <person name="Malmstrom R."/>
            <person name="Stieglmeier M."/>
            <person name="Klingl A."/>
            <person name="Woyke T."/>
            <person name="Ryan C.M."/>
            <person name="Banfield J.F."/>
        </authorList>
    </citation>
    <scope>NUCLEOTIDE SEQUENCE [LARGE SCALE GENOMIC DNA]</scope>
</reference>
<name>A0A2M6WPA8_9BACT</name>
<dbReference type="AlphaFoldDB" id="A0A2M6WPA8"/>
<comment type="caution">
    <text evidence="1">The sequence shown here is derived from an EMBL/GenBank/DDBJ whole genome shotgun (WGS) entry which is preliminary data.</text>
</comment>
<sequence>MEEKSENTPYNGEHRANFDGHELEKINYLQHGEEVVILLETLKKEEGLRSGWTIGVIKIKDQTPEPICVPLNFLKLPTNTRKEIERAKKILY</sequence>